<sequence length="547" mass="59862">MANMSATLKHEHLGELKGRSVDGVAQFLGLKYASIKDRLAAPELVESYGAGATDASKFGPPPVSPIGAIEREFGFIQKSLPLPEVPAHSDLEGLNLNITVPTNKDGAIDPKAKLPVFVFIHGGGFAVGSSWYPHYDPAPIVRMSVEKKKPVIGITINYRLGFTGFATSEELRKAGYKANNGFYDQRTAFQWIRKFIGGFGGDPDEITACGESAGGLSATVLLCSKEPLMKRCLSTGGAVLLFKPIPEFVAESSYQQAIDAFGLKDKSPEDRIKALLSMPVDDLWQKVPPTAPMLPSIDGVTMPGSPDFLTVSSQEDSPAFMMPGRRWCKAFMIGESKLDANILAYLSLDGRNPGIAQKFIDSCKATLSTHPDVAEQLLKAYSITPETTDEEGILSILRFASEISFYAPSRAFAKGWPNTADSKFFLYHFNEGIPWEGRFQGEAGHILDVSYLFQNYNDHLDDAQQKVAREYGEDFIKFVNGEDPWPPVQTEKLSAKVYGPSADGVTSRWVPDGDPAKIGRDDRILKLGEMAGFDTIQDVFQNFFQGK</sequence>
<protein>
    <recommendedName>
        <fullName evidence="2">Carboxylesterase type B domain-containing protein</fullName>
    </recommendedName>
</protein>
<keyword evidence="4" id="KW-1185">Reference proteome</keyword>
<comment type="caution">
    <text evidence="3">The sequence shown here is derived from an EMBL/GenBank/DDBJ whole genome shotgun (WGS) entry which is preliminary data.</text>
</comment>
<organism evidence="3 4">
    <name type="scientific">Alternaria arborescens</name>
    <dbReference type="NCBI Taxonomy" id="156630"/>
    <lineage>
        <taxon>Eukaryota</taxon>
        <taxon>Fungi</taxon>
        <taxon>Dikarya</taxon>
        <taxon>Ascomycota</taxon>
        <taxon>Pezizomycotina</taxon>
        <taxon>Dothideomycetes</taxon>
        <taxon>Pleosporomycetidae</taxon>
        <taxon>Pleosporales</taxon>
        <taxon>Pleosporineae</taxon>
        <taxon>Pleosporaceae</taxon>
        <taxon>Alternaria</taxon>
        <taxon>Alternaria sect. Alternaria</taxon>
    </lineage>
</organism>
<evidence type="ECO:0000259" key="2">
    <source>
        <dbReference type="Pfam" id="PF00135"/>
    </source>
</evidence>
<evidence type="ECO:0000313" key="3">
    <source>
        <dbReference type="EMBL" id="RYO67146.1"/>
    </source>
</evidence>
<gene>
    <name evidence="3" type="ORF">AA0113_g4917</name>
</gene>
<name>A0A4Q4SBF1_9PLEO</name>
<dbReference type="AlphaFoldDB" id="A0A4Q4SBF1"/>
<dbReference type="PANTHER" id="PTHR43142:SF11">
    <property type="entry name" value="CARBOXYLIC ESTER HYDROLASE"/>
    <property type="match status" value="1"/>
</dbReference>
<dbReference type="InterPro" id="IPR002018">
    <property type="entry name" value="CarbesteraseB"/>
</dbReference>
<dbReference type="InterPro" id="IPR029058">
    <property type="entry name" value="AB_hydrolase_fold"/>
</dbReference>
<accession>A0A4Q4SBF1</accession>
<dbReference type="SUPFAM" id="SSF53474">
    <property type="entry name" value="alpha/beta-Hydrolases"/>
    <property type="match status" value="1"/>
</dbReference>
<dbReference type="OrthoDB" id="3200163at2759"/>
<evidence type="ECO:0000256" key="1">
    <source>
        <dbReference type="ARBA" id="ARBA00004685"/>
    </source>
</evidence>
<reference evidence="4" key="1">
    <citation type="journal article" date="2019" name="bioRxiv">
        <title>Genomics, evolutionary history and diagnostics of the Alternaria alternata species group including apple and Asian pear pathotypes.</title>
        <authorList>
            <person name="Armitage A.D."/>
            <person name="Cockerton H.M."/>
            <person name="Sreenivasaprasad S."/>
            <person name="Woodhall J.W."/>
            <person name="Lane C.R."/>
            <person name="Harrison R.J."/>
            <person name="Clarkson J.P."/>
        </authorList>
    </citation>
    <scope>NUCLEOTIDE SEQUENCE [LARGE SCALE GENOMIC DNA]</scope>
    <source>
        <strain evidence="4">RGR 97.0016</strain>
    </source>
</reference>
<comment type="pathway">
    <text evidence="1">Mycotoxin biosynthesis.</text>
</comment>
<dbReference type="EMBL" id="PEJP01000016">
    <property type="protein sequence ID" value="RYO67146.1"/>
    <property type="molecule type" value="Genomic_DNA"/>
</dbReference>
<dbReference type="PANTHER" id="PTHR43142">
    <property type="entry name" value="CARBOXYLIC ESTER HYDROLASE"/>
    <property type="match status" value="1"/>
</dbReference>
<dbReference type="Proteomes" id="UP000293823">
    <property type="component" value="Unassembled WGS sequence"/>
</dbReference>
<dbReference type="Gene3D" id="3.40.50.1820">
    <property type="entry name" value="alpha/beta hydrolase"/>
    <property type="match status" value="1"/>
</dbReference>
<evidence type="ECO:0000313" key="4">
    <source>
        <dbReference type="Proteomes" id="UP000293823"/>
    </source>
</evidence>
<dbReference type="Pfam" id="PF00135">
    <property type="entry name" value="COesterase"/>
    <property type="match status" value="1"/>
</dbReference>
<feature type="domain" description="Carboxylesterase type B" evidence="2">
    <location>
        <begin position="12"/>
        <end position="486"/>
    </location>
</feature>
<proteinExistence type="predicted"/>